<dbReference type="OrthoDB" id="1747274at2759"/>
<keyword evidence="10" id="KW-0239">DNA-directed DNA polymerase</keyword>
<dbReference type="InterPro" id="IPR022880">
    <property type="entry name" value="DNApol_IV"/>
</dbReference>
<evidence type="ECO:0000256" key="12">
    <source>
        <dbReference type="ARBA" id="ARBA00049244"/>
    </source>
</evidence>
<dbReference type="SUPFAM" id="SSF100879">
    <property type="entry name" value="Lesion bypass DNA polymerase (Y-family), little finger domain"/>
    <property type="match status" value="1"/>
</dbReference>
<name>A0A162U3K3_PHYB8</name>
<dbReference type="FunFam" id="1.10.150.810:FF:000001">
    <property type="entry name" value="DNA polymerase kappa"/>
    <property type="match status" value="1"/>
</dbReference>
<dbReference type="FunFam" id="3.40.1170.60:FF:000012">
    <property type="entry name" value="Putative DNA-directed polymerase kappa"/>
    <property type="match status" value="1"/>
</dbReference>
<dbReference type="GO" id="GO:0046872">
    <property type="term" value="F:metal ion binding"/>
    <property type="evidence" value="ECO:0007669"/>
    <property type="project" value="UniProtKB-KW"/>
</dbReference>
<accession>A0A162U3K3</accession>
<dbReference type="VEuPathDB" id="FungiDB:PHYBLDRAFT_23578"/>
<dbReference type="Gene3D" id="3.30.70.270">
    <property type="match status" value="1"/>
</dbReference>
<dbReference type="Pfam" id="PF11799">
    <property type="entry name" value="IMS_C"/>
    <property type="match status" value="1"/>
</dbReference>
<dbReference type="EMBL" id="KV440984">
    <property type="protein sequence ID" value="OAD72093.1"/>
    <property type="molecule type" value="Genomic_DNA"/>
</dbReference>
<evidence type="ECO:0000259" key="13">
    <source>
        <dbReference type="PROSITE" id="PS50173"/>
    </source>
</evidence>
<evidence type="ECO:0000256" key="6">
    <source>
        <dbReference type="ARBA" id="ARBA00022705"/>
    </source>
</evidence>
<evidence type="ECO:0000256" key="4">
    <source>
        <dbReference type="ARBA" id="ARBA00022679"/>
    </source>
</evidence>
<evidence type="ECO:0000256" key="8">
    <source>
        <dbReference type="ARBA" id="ARBA00022763"/>
    </source>
</evidence>
<dbReference type="CDD" id="cd03586">
    <property type="entry name" value="PolY_Pol_IV_kappa"/>
    <property type="match status" value="1"/>
</dbReference>
<reference evidence="15" key="1">
    <citation type="submission" date="2015-06" db="EMBL/GenBank/DDBJ databases">
        <title>Expansion of signal transduction pathways in fungi by whole-genome duplication.</title>
        <authorList>
            <consortium name="DOE Joint Genome Institute"/>
            <person name="Corrochano L.M."/>
            <person name="Kuo A."/>
            <person name="Marcet-Houben M."/>
            <person name="Polaino S."/>
            <person name="Salamov A."/>
            <person name="Villalobos J.M."/>
            <person name="Alvarez M.I."/>
            <person name="Avalos J."/>
            <person name="Benito E.P."/>
            <person name="Benoit I."/>
            <person name="Burger G."/>
            <person name="Camino L.P."/>
            <person name="Canovas D."/>
            <person name="Cerda-Olmedo E."/>
            <person name="Cheng J.-F."/>
            <person name="Dominguez A."/>
            <person name="Elias M."/>
            <person name="Eslava A.P."/>
            <person name="Glaser F."/>
            <person name="Grimwood J."/>
            <person name="Gutierrez G."/>
            <person name="Heitman J."/>
            <person name="Henrissat B."/>
            <person name="Iturriaga E.A."/>
            <person name="Lang B.F."/>
            <person name="Lavin J.L."/>
            <person name="Lee S."/>
            <person name="Li W."/>
            <person name="Lindquist E."/>
            <person name="Lopez-Garcia S."/>
            <person name="Luque E.M."/>
            <person name="Marcos A.T."/>
            <person name="Martin J."/>
            <person name="McCluskey K."/>
            <person name="Medina H.R."/>
            <person name="Miralles-Duran A."/>
            <person name="Miyazaki A."/>
            <person name="Munoz-Torres E."/>
            <person name="Oguiza J.A."/>
            <person name="Ohm R."/>
            <person name="Olmedo M."/>
            <person name="Orejas M."/>
            <person name="Ortiz-Castellanos L."/>
            <person name="Pisabarro A.G."/>
            <person name="Rodriguez-Romero J."/>
            <person name="Ruiz-Herrera J."/>
            <person name="Ruiz-Vazquez R."/>
            <person name="Sanz C."/>
            <person name="Schackwitz W."/>
            <person name="Schmutz J."/>
            <person name="Shahriari M."/>
            <person name="Shelest E."/>
            <person name="Silva-Franco F."/>
            <person name="Soanes D."/>
            <person name="Syed K."/>
            <person name="Tagua V.G."/>
            <person name="Talbot N.J."/>
            <person name="Thon M."/>
            <person name="De vries R.P."/>
            <person name="Wiebenga A."/>
            <person name="Yadav J.S."/>
            <person name="Braun E.L."/>
            <person name="Baker S."/>
            <person name="Garre V."/>
            <person name="Horwitz B."/>
            <person name="Torres-Martinez S."/>
            <person name="Idnurm A."/>
            <person name="Herrera-Estrella A."/>
            <person name="Gabaldon T."/>
            <person name="Grigoriev I.V."/>
        </authorList>
    </citation>
    <scope>NUCLEOTIDE SEQUENCE [LARGE SCALE GENOMIC DNA]</scope>
    <source>
        <strain evidence="15">NRRL 1555(-)</strain>
    </source>
</reference>
<dbReference type="Gene3D" id="3.40.1170.60">
    <property type="match status" value="1"/>
</dbReference>
<dbReference type="InterPro" id="IPR043128">
    <property type="entry name" value="Rev_trsase/Diguanyl_cyclase"/>
</dbReference>
<feature type="domain" description="UmuC" evidence="13">
    <location>
        <begin position="78"/>
        <end position="270"/>
    </location>
</feature>
<dbReference type="GO" id="GO:0070987">
    <property type="term" value="P:error-free translesion synthesis"/>
    <property type="evidence" value="ECO:0007669"/>
    <property type="project" value="UniProtKB-ARBA"/>
</dbReference>
<evidence type="ECO:0000256" key="9">
    <source>
        <dbReference type="ARBA" id="ARBA00022842"/>
    </source>
</evidence>
<protein>
    <recommendedName>
        <fullName evidence="3">DNA polymerase kappa</fullName>
        <ecNumber evidence="2">2.7.7.7</ecNumber>
    </recommendedName>
</protein>
<dbReference type="SUPFAM" id="SSF56672">
    <property type="entry name" value="DNA/RNA polymerases"/>
    <property type="match status" value="1"/>
</dbReference>
<dbReference type="GO" id="GO:0005634">
    <property type="term" value="C:nucleus"/>
    <property type="evidence" value="ECO:0007669"/>
    <property type="project" value="TreeGrafter"/>
</dbReference>
<keyword evidence="5" id="KW-0548">Nucleotidyltransferase</keyword>
<dbReference type="InterPro" id="IPR050116">
    <property type="entry name" value="DNA_polymerase-Y"/>
</dbReference>
<dbReference type="Gene3D" id="1.10.150.810">
    <property type="match status" value="2"/>
</dbReference>
<dbReference type="Pfam" id="PF11798">
    <property type="entry name" value="IMS_HHH"/>
    <property type="match status" value="1"/>
</dbReference>
<dbReference type="GO" id="GO:0003684">
    <property type="term" value="F:damaged DNA binding"/>
    <property type="evidence" value="ECO:0007669"/>
    <property type="project" value="InterPro"/>
</dbReference>
<dbReference type="AlphaFoldDB" id="A0A162U3K3"/>
<dbReference type="InterPro" id="IPR017961">
    <property type="entry name" value="DNA_pol_Y-fam_little_finger"/>
</dbReference>
<dbReference type="PANTHER" id="PTHR11076">
    <property type="entry name" value="DNA REPAIR POLYMERASE UMUC / TRANSFERASE FAMILY MEMBER"/>
    <property type="match status" value="1"/>
</dbReference>
<evidence type="ECO:0000256" key="10">
    <source>
        <dbReference type="ARBA" id="ARBA00022932"/>
    </source>
</evidence>
<evidence type="ECO:0000313" key="14">
    <source>
        <dbReference type="EMBL" id="OAD72093.1"/>
    </source>
</evidence>
<dbReference type="PROSITE" id="PS50173">
    <property type="entry name" value="UMUC"/>
    <property type="match status" value="1"/>
</dbReference>
<dbReference type="GO" id="GO:0003887">
    <property type="term" value="F:DNA-directed DNA polymerase activity"/>
    <property type="evidence" value="ECO:0007669"/>
    <property type="project" value="UniProtKB-KW"/>
</dbReference>
<dbReference type="FunCoup" id="A0A162U3K3">
    <property type="interactions" value="254"/>
</dbReference>
<keyword evidence="8" id="KW-0227">DNA damage</keyword>
<comment type="catalytic activity">
    <reaction evidence="12">
        <text>DNA(n) + a 2'-deoxyribonucleoside 5'-triphosphate = DNA(n+1) + diphosphate</text>
        <dbReference type="Rhea" id="RHEA:22508"/>
        <dbReference type="Rhea" id="RHEA-COMP:17339"/>
        <dbReference type="Rhea" id="RHEA-COMP:17340"/>
        <dbReference type="ChEBI" id="CHEBI:33019"/>
        <dbReference type="ChEBI" id="CHEBI:61560"/>
        <dbReference type="ChEBI" id="CHEBI:173112"/>
        <dbReference type="EC" id="2.7.7.7"/>
    </reaction>
</comment>
<evidence type="ECO:0000256" key="7">
    <source>
        <dbReference type="ARBA" id="ARBA00022723"/>
    </source>
</evidence>
<gene>
    <name evidence="14" type="ORF">PHYBLDRAFT_23578</name>
</gene>
<dbReference type="EC" id="2.7.7.7" evidence="2"/>
<dbReference type="GO" id="GO:0006260">
    <property type="term" value="P:DNA replication"/>
    <property type="evidence" value="ECO:0007669"/>
    <property type="project" value="UniProtKB-KW"/>
</dbReference>
<sequence>AGLANIDKEKVNAIIYEASKGSAYFENERRKDKTVTKRIETMLIEASKVREMDLSMETRIVDGMIREFEESRDLSQTICHVDMDAFYASVEELDAPEWKNKPMAVGSNAMLSTSNYIARTFGVRSAMPGFIALKLCPDLCILPHNFKKYQAASDKVRAVFAKYDPDFSPMSLDEASIIFLLFGYITKNIMYKQRLETNSMTASELVQTIREEIFQSTQLTASAGIGPNKLLAKICSDFQKPNGQFEVSNDREAVQKFMAALPIRKIFGVGRVTERVLDSLGVKMCSDIYAHRALLYKLLSPISFKFMLRSYLGLGSTVVKAETTRKSISVERTFDALSAVGDLILKVEELAVLLAKDLADAGIKGKTIGIKLKLSSFELRVRSKTMPFYISSAEDIARIAGEVGLC</sequence>
<dbReference type="InterPro" id="IPR024728">
    <property type="entry name" value="PolY_HhH_motif"/>
</dbReference>
<dbReference type="STRING" id="763407.A0A162U3K3"/>
<evidence type="ECO:0000256" key="1">
    <source>
        <dbReference type="ARBA" id="ARBA00010945"/>
    </source>
</evidence>
<dbReference type="InterPro" id="IPR036775">
    <property type="entry name" value="DNA_pol_Y-fam_lit_finger_sf"/>
</dbReference>
<dbReference type="PANTHER" id="PTHR11076:SF33">
    <property type="entry name" value="DNA POLYMERASE KAPPA"/>
    <property type="match status" value="1"/>
</dbReference>
<keyword evidence="7" id="KW-0479">Metal-binding</keyword>
<feature type="non-terminal residue" evidence="14">
    <location>
        <position position="1"/>
    </location>
</feature>
<dbReference type="GeneID" id="29000718"/>
<dbReference type="GO" id="GO:0042276">
    <property type="term" value="P:error-prone translesion synthesis"/>
    <property type="evidence" value="ECO:0007669"/>
    <property type="project" value="TreeGrafter"/>
</dbReference>
<dbReference type="FunFam" id="3.30.1490.100:FF:000004">
    <property type="entry name" value="DNA polymerase IV"/>
    <property type="match status" value="1"/>
</dbReference>
<dbReference type="RefSeq" id="XP_018290133.1">
    <property type="nucleotide sequence ID" value="XM_018439812.1"/>
</dbReference>
<dbReference type="InParanoid" id="A0A162U3K3"/>
<dbReference type="InterPro" id="IPR001126">
    <property type="entry name" value="UmuC"/>
</dbReference>
<keyword evidence="6" id="KW-0235">DNA replication</keyword>
<dbReference type="Gene3D" id="3.30.1490.100">
    <property type="entry name" value="DNA polymerase, Y-family, little finger domain"/>
    <property type="match status" value="1"/>
</dbReference>
<evidence type="ECO:0000256" key="11">
    <source>
        <dbReference type="ARBA" id="ARBA00023204"/>
    </source>
</evidence>
<keyword evidence="4" id="KW-0808">Transferase</keyword>
<keyword evidence="11" id="KW-0234">DNA repair</keyword>
<evidence type="ECO:0000313" key="15">
    <source>
        <dbReference type="Proteomes" id="UP000077315"/>
    </source>
</evidence>
<dbReference type="GO" id="GO:0006281">
    <property type="term" value="P:DNA repair"/>
    <property type="evidence" value="ECO:0007669"/>
    <property type="project" value="UniProtKB-KW"/>
</dbReference>
<dbReference type="FunFam" id="1.10.150.810:FF:000003">
    <property type="entry name" value="DNA polymerase kappa subunit"/>
    <property type="match status" value="1"/>
</dbReference>
<dbReference type="Pfam" id="PF00817">
    <property type="entry name" value="IMS"/>
    <property type="match status" value="1"/>
</dbReference>
<keyword evidence="15" id="KW-1185">Reference proteome</keyword>
<proteinExistence type="inferred from homology"/>
<evidence type="ECO:0000256" key="5">
    <source>
        <dbReference type="ARBA" id="ARBA00022695"/>
    </source>
</evidence>
<evidence type="ECO:0000256" key="3">
    <source>
        <dbReference type="ARBA" id="ARBA00016178"/>
    </source>
</evidence>
<dbReference type="Proteomes" id="UP000077315">
    <property type="component" value="Unassembled WGS sequence"/>
</dbReference>
<organism evidence="14 15">
    <name type="scientific">Phycomyces blakesleeanus (strain ATCC 8743b / DSM 1359 / FGSC 10004 / NBRC 33097 / NRRL 1555)</name>
    <dbReference type="NCBI Taxonomy" id="763407"/>
    <lineage>
        <taxon>Eukaryota</taxon>
        <taxon>Fungi</taxon>
        <taxon>Fungi incertae sedis</taxon>
        <taxon>Mucoromycota</taxon>
        <taxon>Mucoromycotina</taxon>
        <taxon>Mucoromycetes</taxon>
        <taxon>Mucorales</taxon>
        <taxon>Phycomycetaceae</taxon>
        <taxon>Phycomyces</taxon>
    </lineage>
</organism>
<dbReference type="InterPro" id="IPR043502">
    <property type="entry name" value="DNA/RNA_pol_sf"/>
</dbReference>
<dbReference type="NCBIfam" id="NF002677">
    <property type="entry name" value="PRK02406.1"/>
    <property type="match status" value="1"/>
</dbReference>
<evidence type="ECO:0000256" key="2">
    <source>
        <dbReference type="ARBA" id="ARBA00012417"/>
    </source>
</evidence>
<keyword evidence="9" id="KW-0460">Magnesium</keyword>
<comment type="similarity">
    <text evidence="1">Belongs to the DNA polymerase type-Y family.</text>
</comment>